<dbReference type="Gene3D" id="2.40.50.100">
    <property type="match status" value="1"/>
</dbReference>
<feature type="domain" description="CusB-like beta-barrel" evidence="5">
    <location>
        <begin position="238"/>
        <end position="311"/>
    </location>
</feature>
<evidence type="ECO:0000259" key="7">
    <source>
        <dbReference type="Pfam" id="PF25973"/>
    </source>
</evidence>
<evidence type="ECO:0000256" key="2">
    <source>
        <dbReference type="SAM" id="Coils"/>
    </source>
</evidence>
<dbReference type="OrthoDB" id="9810430at2"/>
<dbReference type="PANTHER" id="PTHR30469">
    <property type="entry name" value="MULTIDRUG RESISTANCE PROTEIN MDTA"/>
    <property type="match status" value="1"/>
</dbReference>
<dbReference type="RefSeq" id="WP_131917883.1">
    <property type="nucleotide sequence ID" value="NZ_JAOQNU010000002.1"/>
</dbReference>
<reference evidence="8 9" key="1">
    <citation type="submission" date="2019-03" db="EMBL/GenBank/DDBJ databases">
        <title>Genomic Encyclopedia of Type Strains, Phase IV (KMG-IV): sequencing the most valuable type-strain genomes for metagenomic binning, comparative biology and taxonomic classification.</title>
        <authorList>
            <person name="Goeker M."/>
        </authorList>
    </citation>
    <scope>NUCLEOTIDE SEQUENCE [LARGE SCALE GENOMIC DNA]</scope>
    <source>
        <strain evidence="8 9">DSM 11170</strain>
    </source>
</reference>
<dbReference type="Gene3D" id="1.10.287.470">
    <property type="entry name" value="Helix hairpin bin"/>
    <property type="match status" value="1"/>
</dbReference>
<feature type="coiled-coil region" evidence="2">
    <location>
        <begin position="96"/>
        <end position="144"/>
    </location>
</feature>
<gene>
    <name evidence="8" type="ORF">EDD73_10279</name>
</gene>
<feature type="compositionally biased region" description="Low complexity" evidence="3">
    <location>
        <begin position="403"/>
        <end position="417"/>
    </location>
</feature>
<dbReference type="AlphaFoldDB" id="A0A4R2RYK2"/>
<keyword evidence="9" id="KW-1185">Reference proteome</keyword>
<evidence type="ECO:0000313" key="8">
    <source>
        <dbReference type="EMBL" id="TCP68683.1"/>
    </source>
</evidence>
<dbReference type="Proteomes" id="UP000294813">
    <property type="component" value="Unassembled WGS sequence"/>
</dbReference>
<dbReference type="Gene3D" id="2.40.420.20">
    <property type="match status" value="1"/>
</dbReference>
<feature type="compositionally biased region" description="Gly residues" evidence="3">
    <location>
        <begin position="391"/>
        <end position="402"/>
    </location>
</feature>
<dbReference type="Pfam" id="PF25973">
    <property type="entry name" value="BSH_CzcB"/>
    <property type="match status" value="1"/>
</dbReference>
<keyword evidence="4" id="KW-0732">Signal</keyword>
<feature type="domain" description="CzcB-like barrel-sandwich hybrid" evidence="7">
    <location>
        <begin position="64"/>
        <end position="230"/>
    </location>
</feature>
<feature type="signal peptide" evidence="4">
    <location>
        <begin position="1"/>
        <end position="20"/>
    </location>
</feature>
<dbReference type="Gene3D" id="2.40.30.170">
    <property type="match status" value="1"/>
</dbReference>
<dbReference type="SUPFAM" id="SSF111369">
    <property type="entry name" value="HlyD-like secretion proteins"/>
    <property type="match status" value="1"/>
</dbReference>
<sequence length="447" mass="46233">MRKKALILLLAATMIVTTTACGKKATTPTEAGAVTPVVTTAKAEKTKLSTLLSVSGKIAPVEEVSVVPKTSGKVARVYSDVGQSVGPGTVLLELENNDLQAKLDGARASLASAQANLDRAKSQVAKTQVQLDDARRNLERQKELFNGGIVTQAALDTAQTNYDSIKQDYDMNVASVAAAQASVEQSRATIAQTQVDLDNTRITSPIAGTVTSKNADVGEVVSSSTAPFVVMNLSRVEVMVNISEDDINQVRTGMPAEVTVTAAAPEPFQGQVSRMSPAADSKTKMYPVWVTIDNPQGLLKPGMFAEVHLLTQVRENAVMVPSEAIAERAGKKVIYVLDGDKAAERNVTTGQVGEKQTEITAGVQAGETIITSRLMAIRNGTVVRVEEPTAGQGGQGNGGAGVTQGERSGQGNAAGAQGERGGQGSASSAPGERGAGGQRPAGAPAGN</sequence>
<proteinExistence type="inferred from homology"/>
<accession>A0A4R2RYK2</accession>
<dbReference type="InterPro" id="IPR058627">
    <property type="entry name" value="MdtA-like_C"/>
</dbReference>
<evidence type="ECO:0000259" key="6">
    <source>
        <dbReference type="Pfam" id="PF25967"/>
    </source>
</evidence>
<evidence type="ECO:0000313" key="9">
    <source>
        <dbReference type="Proteomes" id="UP000294813"/>
    </source>
</evidence>
<dbReference type="GO" id="GO:0015562">
    <property type="term" value="F:efflux transmembrane transporter activity"/>
    <property type="evidence" value="ECO:0007669"/>
    <property type="project" value="TreeGrafter"/>
</dbReference>
<dbReference type="PROSITE" id="PS51257">
    <property type="entry name" value="PROKAR_LIPOPROTEIN"/>
    <property type="match status" value="1"/>
</dbReference>
<dbReference type="PANTHER" id="PTHR30469:SF33">
    <property type="entry name" value="SLR1207 PROTEIN"/>
    <property type="match status" value="1"/>
</dbReference>
<feature type="chain" id="PRO_5038774341" evidence="4">
    <location>
        <begin position="21"/>
        <end position="447"/>
    </location>
</feature>
<dbReference type="Pfam" id="PF25954">
    <property type="entry name" value="Beta-barrel_RND_2"/>
    <property type="match status" value="1"/>
</dbReference>
<evidence type="ECO:0000259" key="5">
    <source>
        <dbReference type="Pfam" id="PF25954"/>
    </source>
</evidence>
<comment type="similarity">
    <text evidence="1">Belongs to the membrane fusion protein (MFP) (TC 8.A.1) family.</text>
</comment>
<dbReference type="InterPro" id="IPR006143">
    <property type="entry name" value="RND_pump_MFP"/>
</dbReference>
<name>A0A4R2RYK2_9FIRM</name>
<dbReference type="InterPro" id="IPR058647">
    <property type="entry name" value="BSH_CzcB-like"/>
</dbReference>
<evidence type="ECO:0000256" key="4">
    <source>
        <dbReference type="SAM" id="SignalP"/>
    </source>
</evidence>
<comment type="caution">
    <text evidence="8">The sequence shown here is derived from an EMBL/GenBank/DDBJ whole genome shotgun (WGS) entry which is preliminary data.</text>
</comment>
<protein>
    <submittedName>
        <fullName evidence="8">RND family efflux transporter MFP subunit</fullName>
    </submittedName>
</protein>
<organism evidence="8 9">
    <name type="scientific">Heliophilum fasciatum</name>
    <dbReference type="NCBI Taxonomy" id="35700"/>
    <lineage>
        <taxon>Bacteria</taxon>
        <taxon>Bacillati</taxon>
        <taxon>Bacillota</taxon>
        <taxon>Clostridia</taxon>
        <taxon>Eubacteriales</taxon>
        <taxon>Heliobacteriaceae</taxon>
        <taxon>Heliophilum</taxon>
    </lineage>
</organism>
<dbReference type="NCBIfam" id="TIGR01730">
    <property type="entry name" value="RND_mfp"/>
    <property type="match status" value="1"/>
</dbReference>
<feature type="domain" description="Multidrug resistance protein MdtA-like C-terminal permuted SH3" evidence="6">
    <location>
        <begin position="316"/>
        <end position="374"/>
    </location>
</feature>
<dbReference type="EMBL" id="SLXT01000002">
    <property type="protein sequence ID" value="TCP68683.1"/>
    <property type="molecule type" value="Genomic_DNA"/>
</dbReference>
<dbReference type="FunFam" id="2.40.30.170:FF:000010">
    <property type="entry name" value="Efflux RND transporter periplasmic adaptor subunit"/>
    <property type="match status" value="1"/>
</dbReference>
<evidence type="ECO:0000256" key="1">
    <source>
        <dbReference type="ARBA" id="ARBA00009477"/>
    </source>
</evidence>
<keyword evidence="2" id="KW-0175">Coiled coil</keyword>
<dbReference type="Pfam" id="PF25967">
    <property type="entry name" value="RND-MFP_C"/>
    <property type="match status" value="1"/>
</dbReference>
<dbReference type="InterPro" id="IPR058792">
    <property type="entry name" value="Beta-barrel_RND_2"/>
</dbReference>
<evidence type="ECO:0000256" key="3">
    <source>
        <dbReference type="SAM" id="MobiDB-lite"/>
    </source>
</evidence>
<feature type="region of interest" description="Disordered" evidence="3">
    <location>
        <begin position="387"/>
        <end position="447"/>
    </location>
</feature>
<dbReference type="GO" id="GO:1990281">
    <property type="term" value="C:efflux pump complex"/>
    <property type="evidence" value="ECO:0007669"/>
    <property type="project" value="TreeGrafter"/>
</dbReference>